<protein>
    <submittedName>
        <fullName evidence="1">Endoglucanase 1</fullName>
    </submittedName>
</protein>
<name>A0A8J5BNR2_CLAMG</name>
<dbReference type="Proteomes" id="UP000727407">
    <property type="component" value="Unassembled WGS sequence"/>
</dbReference>
<evidence type="ECO:0000313" key="2">
    <source>
        <dbReference type="Proteomes" id="UP000727407"/>
    </source>
</evidence>
<dbReference type="AlphaFoldDB" id="A0A8J5BNR2"/>
<reference evidence="1" key="1">
    <citation type="submission" date="2020-07" db="EMBL/GenBank/DDBJ databases">
        <title>Clarias magur genome sequencing, assembly and annotation.</title>
        <authorList>
            <person name="Kushwaha B."/>
            <person name="Kumar R."/>
            <person name="Das P."/>
            <person name="Joshi C.G."/>
            <person name="Kumar D."/>
            <person name="Nagpure N.S."/>
            <person name="Pandey M."/>
            <person name="Agarwal S."/>
            <person name="Srivastava S."/>
            <person name="Singh M."/>
            <person name="Sahoo L."/>
            <person name="Jayasankar P."/>
            <person name="Meher P.K."/>
            <person name="Koringa P.G."/>
            <person name="Iquebal M.A."/>
            <person name="Das S.P."/>
            <person name="Bit A."/>
            <person name="Patnaik S."/>
            <person name="Patel N."/>
            <person name="Shah T.M."/>
            <person name="Hinsu A."/>
            <person name="Jena J.K."/>
        </authorList>
    </citation>
    <scope>NUCLEOTIDE SEQUENCE</scope>
    <source>
        <strain evidence="1">CIFAMagur01</strain>
        <tissue evidence="1">Testis</tissue>
    </source>
</reference>
<accession>A0A8J5BNR2</accession>
<keyword evidence="2" id="KW-1185">Reference proteome</keyword>
<organism evidence="1 2">
    <name type="scientific">Clarias magur</name>
    <name type="common">Asian catfish</name>
    <name type="synonym">Macropteronotus magur</name>
    <dbReference type="NCBI Taxonomy" id="1594786"/>
    <lineage>
        <taxon>Eukaryota</taxon>
        <taxon>Metazoa</taxon>
        <taxon>Chordata</taxon>
        <taxon>Craniata</taxon>
        <taxon>Vertebrata</taxon>
        <taxon>Euteleostomi</taxon>
        <taxon>Actinopterygii</taxon>
        <taxon>Neopterygii</taxon>
        <taxon>Teleostei</taxon>
        <taxon>Ostariophysi</taxon>
        <taxon>Siluriformes</taxon>
        <taxon>Clariidae</taxon>
        <taxon>Clarias</taxon>
    </lineage>
</organism>
<dbReference type="EMBL" id="QNUK01000001">
    <property type="protein sequence ID" value="KAF5910077.1"/>
    <property type="molecule type" value="Genomic_DNA"/>
</dbReference>
<evidence type="ECO:0000313" key="1">
    <source>
        <dbReference type="EMBL" id="KAF5910077.1"/>
    </source>
</evidence>
<sequence>MRQFALKRREEWCLIKNVKLRVSQFFTVCSVRLEGETVFLACVHSSWAGGDLMASGVKPLVAADTSRAKSWFIIQEQPLAPQSSLQR</sequence>
<gene>
    <name evidence="1" type="primary">celI</name>
    <name evidence="1" type="ORF">DAT39_000088</name>
</gene>
<proteinExistence type="predicted"/>
<comment type="caution">
    <text evidence="1">The sequence shown here is derived from an EMBL/GenBank/DDBJ whole genome shotgun (WGS) entry which is preliminary data.</text>
</comment>